<evidence type="ECO:0008006" key="6">
    <source>
        <dbReference type="Google" id="ProtNLM"/>
    </source>
</evidence>
<keyword evidence="2" id="KW-0175">Coiled coil</keyword>
<evidence type="ECO:0000256" key="3">
    <source>
        <dbReference type="SAM" id="MobiDB-lite"/>
    </source>
</evidence>
<feature type="coiled-coil region" evidence="2">
    <location>
        <begin position="162"/>
        <end position="189"/>
    </location>
</feature>
<dbReference type="OrthoDB" id="10261753at2759"/>
<organism evidence="4 5">
    <name type="scientific">Callosobruchus maculatus</name>
    <name type="common">Southern cowpea weevil</name>
    <name type="synonym">Pulse bruchid</name>
    <dbReference type="NCBI Taxonomy" id="64391"/>
    <lineage>
        <taxon>Eukaryota</taxon>
        <taxon>Metazoa</taxon>
        <taxon>Ecdysozoa</taxon>
        <taxon>Arthropoda</taxon>
        <taxon>Hexapoda</taxon>
        <taxon>Insecta</taxon>
        <taxon>Pterygota</taxon>
        <taxon>Neoptera</taxon>
        <taxon>Endopterygota</taxon>
        <taxon>Coleoptera</taxon>
        <taxon>Polyphaga</taxon>
        <taxon>Cucujiformia</taxon>
        <taxon>Chrysomeloidea</taxon>
        <taxon>Chrysomelidae</taxon>
        <taxon>Bruchinae</taxon>
        <taxon>Bruchini</taxon>
        <taxon>Callosobruchus</taxon>
    </lineage>
</organism>
<evidence type="ECO:0000256" key="2">
    <source>
        <dbReference type="SAM" id="Coils"/>
    </source>
</evidence>
<accession>A0A653D8V0</accession>
<feature type="compositionally biased region" description="Basic and acidic residues" evidence="3">
    <location>
        <begin position="316"/>
        <end position="344"/>
    </location>
</feature>
<keyword evidence="5" id="KW-1185">Reference proteome</keyword>
<protein>
    <recommendedName>
        <fullName evidence="6">Immunoglobulin-binding protein 1</fullName>
    </recommendedName>
</protein>
<dbReference type="Proteomes" id="UP000410492">
    <property type="component" value="Unassembled WGS sequence"/>
</dbReference>
<proteinExistence type="inferred from homology"/>
<dbReference type="Pfam" id="PF04177">
    <property type="entry name" value="TAP42"/>
    <property type="match status" value="1"/>
</dbReference>
<dbReference type="AlphaFoldDB" id="A0A653D8V0"/>
<evidence type="ECO:0000256" key="1">
    <source>
        <dbReference type="ARBA" id="ARBA00034730"/>
    </source>
</evidence>
<evidence type="ECO:0000313" key="5">
    <source>
        <dbReference type="Proteomes" id="UP000410492"/>
    </source>
</evidence>
<dbReference type="InterPro" id="IPR038511">
    <property type="entry name" value="TAP42/TAP46-like_sf"/>
</dbReference>
<dbReference type="Gene3D" id="1.25.40.540">
    <property type="entry name" value="TAP42-like family"/>
    <property type="match status" value="1"/>
</dbReference>
<reference evidence="4 5" key="1">
    <citation type="submission" date="2019-01" db="EMBL/GenBank/DDBJ databases">
        <authorList>
            <person name="Sayadi A."/>
        </authorList>
    </citation>
    <scope>NUCLEOTIDE SEQUENCE [LARGE SCALE GENOMIC DNA]</scope>
</reference>
<comment type="similarity">
    <text evidence="1">Belongs to the IGBP1/TAP42 family.</text>
</comment>
<dbReference type="EMBL" id="CAACVG010010776">
    <property type="protein sequence ID" value="VEN56579.1"/>
    <property type="molecule type" value="Genomic_DNA"/>
</dbReference>
<gene>
    <name evidence="4" type="ORF">CALMAC_LOCUS15443</name>
</gene>
<dbReference type="GO" id="GO:0005829">
    <property type="term" value="C:cytosol"/>
    <property type="evidence" value="ECO:0007669"/>
    <property type="project" value="TreeGrafter"/>
</dbReference>
<dbReference type="PANTHER" id="PTHR10933">
    <property type="entry name" value="IMMUNOGLOBULIN-BINDING PROTEIN 1"/>
    <property type="match status" value="1"/>
</dbReference>
<dbReference type="PANTHER" id="PTHR10933:SF9">
    <property type="entry name" value="IMMUNOGLOBULIN-BINDING PROTEIN 1"/>
    <property type="match status" value="1"/>
</dbReference>
<feature type="region of interest" description="Disordered" evidence="3">
    <location>
        <begin position="304"/>
        <end position="353"/>
    </location>
</feature>
<dbReference type="FunFam" id="1.25.40.540:FF:000003">
    <property type="entry name" value="Immunoglobulin (CD79A)-binding protein 1"/>
    <property type="match status" value="1"/>
</dbReference>
<sequence length="353" mass="40474">MASSTEELTETNVESLGALFKEGLDNYNSILNSDQPTNSPDIQMQVKRTMKTLEKATKLVSLAGIFSKNEGIEEVATNDLQYFLLPALLGSLSLKLTTGERKDIVDVAEIYFKDFLTRCNEYGLSNYQQNDKKQDGNEKKEKTEFEKLEAAVNTRANKIQRFKEQKALKSQLETLKKNLDNEHVDEEIKRNYFLTMIKLFIHESLDELSSIEMEKPILEHMANMNKEEKQPPKRQPPPPLKPIIITRDEVQKAVFGAGYPSLPTMTVQEFYDKRVADGIFPDPNKKPSVNPAQMSLQEAALAGIDQTVQDEQESAEQDKKEEQDDDEYIARMRAKDEFKDDHRRGWGNRMNRS</sequence>
<dbReference type="GO" id="GO:0035303">
    <property type="term" value="P:regulation of dephosphorylation"/>
    <property type="evidence" value="ECO:0007669"/>
    <property type="project" value="TreeGrafter"/>
</dbReference>
<name>A0A653D8V0_CALMS</name>
<dbReference type="GO" id="GO:0051721">
    <property type="term" value="F:protein phosphatase 2A binding"/>
    <property type="evidence" value="ECO:0007669"/>
    <property type="project" value="TreeGrafter"/>
</dbReference>
<dbReference type="GO" id="GO:0009966">
    <property type="term" value="P:regulation of signal transduction"/>
    <property type="evidence" value="ECO:0007669"/>
    <property type="project" value="InterPro"/>
</dbReference>
<evidence type="ECO:0000313" key="4">
    <source>
        <dbReference type="EMBL" id="VEN56579.1"/>
    </source>
</evidence>
<dbReference type="InterPro" id="IPR007304">
    <property type="entry name" value="TAP46-like"/>
</dbReference>